<accession>A0ABU4URK1</accession>
<comment type="caution">
    <text evidence="1">The sequence shown here is derived from an EMBL/GenBank/DDBJ whole genome shotgun (WGS) entry which is preliminary data.</text>
</comment>
<dbReference type="Proteomes" id="UP001285352">
    <property type="component" value="Unassembled WGS sequence"/>
</dbReference>
<protein>
    <submittedName>
        <fullName evidence="1">Uncharacterized protein</fullName>
    </submittedName>
</protein>
<dbReference type="RefSeq" id="WP_319974423.1">
    <property type="nucleotide sequence ID" value="NZ_JAXAVU010000004.1"/>
</dbReference>
<dbReference type="EMBL" id="JAXAVU010000004">
    <property type="protein sequence ID" value="MDX8142120.1"/>
    <property type="molecule type" value="Genomic_DNA"/>
</dbReference>
<reference evidence="1 2" key="1">
    <citation type="submission" date="2023-11" db="EMBL/GenBank/DDBJ databases">
        <title>Lentzea sokolovensis, sp. nov., Lentzea kristufkii, sp. nov., and Lentzea miocenensis, sp. nov., rare actinobacteria from Sokolov Coal Basin, Miocene lacustrine sediment, Czech Republic.</title>
        <authorList>
            <person name="Lara A."/>
            <person name="Kotroba L."/>
            <person name="Nouioui I."/>
            <person name="Neumann-Schaal M."/>
            <person name="Mast Y."/>
            <person name="Chronakova A."/>
        </authorList>
    </citation>
    <scope>NUCLEOTIDE SEQUENCE [LARGE SCALE GENOMIC DNA]</scope>
    <source>
        <strain evidence="1 2">BCCO 10_0061</strain>
    </source>
</reference>
<name>A0ABU4URK1_9PSEU</name>
<evidence type="ECO:0000313" key="2">
    <source>
        <dbReference type="Proteomes" id="UP001285352"/>
    </source>
</evidence>
<evidence type="ECO:0000313" key="1">
    <source>
        <dbReference type="EMBL" id="MDX8142120.1"/>
    </source>
</evidence>
<proteinExistence type="predicted"/>
<reference evidence="1 2" key="2">
    <citation type="submission" date="2023-11" db="EMBL/GenBank/DDBJ databases">
        <authorList>
            <person name="Lara A.C."/>
            <person name="Chronakova A."/>
        </authorList>
    </citation>
    <scope>NUCLEOTIDE SEQUENCE [LARGE SCALE GENOMIC DNA]</scope>
    <source>
        <strain evidence="1 2">BCCO 10_0061</strain>
    </source>
</reference>
<organism evidence="1 2">
    <name type="scientific">Lentzea sokolovensis</name>
    <dbReference type="NCBI Taxonomy" id="3095429"/>
    <lineage>
        <taxon>Bacteria</taxon>
        <taxon>Bacillati</taxon>
        <taxon>Actinomycetota</taxon>
        <taxon>Actinomycetes</taxon>
        <taxon>Pseudonocardiales</taxon>
        <taxon>Pseudonocardiaceae</taxon>
        <taxon>Lentzea</taxon>
    </lineage>
</organism>
<gene>
    <name evidence="1" type="ORF">SK854_08360</name>
</gene>
<sequence length="146" mass="15766">MAGAALLGLAAPASAGIQEAPYCQNDRGIQTVVDTGPIKSISTGTRVGTIFLCKEGSLYFAFPYYYATMGANQTAQGWIKRYDNGSWVGELNCDQEPGGNQRIKLGERRCWTPNLNGDATRYTFRAVTEQYSGNNLIARGATAIGR</sequence>
<keyword evidence="2" id="KW-1185">Reference proteome</keyword>